<reference evidence="2" key="1">
    <citation type="journal article" date="2017" name="Mycologia">
        <title>Fusarium algeriense, sp. nov., a novel toxigenic crown rot pathogen of durum wheat from Algeria is nested in the Fusarium burgessii species complex.</title>
        <authorList>
            <person name="Laraba I."/>
            <person name="Keddad A."/>
            <person name="Boureghda H."/>
            <person name="Abdallah N."/>
            <person name="Vaughan M.M."/>
            <person name="Proctor R.H."/>
            <person name="Busman M."/>
            <person name="O'Donnell K."/>
        </authorList>
    </citation>
    <scope>NUCLEOTIDE SEQUENCE</scope>
    <source>
        <strain evidence="2">NRRL 25174</strain>
    </source>
</reference>
<dbReference type="Proteomes" id="UP000730481">
    <property type="component" value="Unassembled WGS sequence"/>
</dbReference>
<evidence type="ECO:0000313" key="3">
    <source>
        <dbReference type="Proteomes" id="UP000730481"/>
    </source>
</evidence>
<accession>A0A9P5DRH3</accession>
<dbReference type="EMBL" id="PVQB02001016">
    <property type="protein sequence ID" value="KAF4332665.1"/>
    <property type="molecule type" value="Genomic_DNA"/>
</dbReference>
<proteinExistence type="predicted"/>
<dbReference type="AlphaFoldDB" id="A0A9P5DRH3"/>
<evidence type="ECO:0000256" key="1">
    <source>
        <dbReference type="SAM" id="Phobius"/>
    </source>
</evidence>
<comment type="caution">
    <text evidence="2">The sequence shown here is derived from an EMBL/GenBank/DDBJ whole genome shotgun (WGS) entry which is preliminary data.</text>
</comment>
<organism evidence="2 3">
    <name type="scientific">Fusarium beomiforme</name>
    <dbReference type="NCBI Taxonomy" id="44412"/>
    <lineage>
        <taxon>Eukaryota</taxon>
        <taxon>Fungi</taxon>
        <taxon>Dikarya</taxon>
        <taxon>Ascomycota</taxon>
        <taxon>Pezizomycotina</taxon>
        <taxon>Sordariomycetes</taxon>
        <taxon>Hypocreomycetidae</taxon>
        <taxon>Hypocreales</taxon>
        <taxon>Nectriaceae</taxon>
        <taxon>Fusarium</taxon>
        <taxon>Fusarium burgessii species complex</taxon>
    </lineage>
</organism>
<sequence length="630" mass="71361">MSSKEYVQKYLWRDHGQPLQTAWQITLTDNEAIAFLALTTTLLAYTQTRAWVLARLAVIKLTRPIRLSDEDEPGSLNKLTQKDAMVEMFVSAAPRVFGRYAPRHNQMSSVSLWFGVVAMINIVIFFALSAVIPWALTGGLETPIVQSKTWDGCHPVNGSSYSDRGGTTADRAANIYRRCWFNTTGILDSCGRQNGIIFDRPTMHISQDIACPFVGAACHPNVRPIRLEHVNITLRDFGLNLKSSLLFSSRLTCTPLNLDHFITDGSGNTTWLQVSDQKLLQYPPAHEFPNFRKRLSYPDGRGPRPNDTVKFFWPERTPGLLVWLTQYGDFDLEGGQSHGEVLVLVYDAGLSRYSQSIDDPIYSAHVREFDVVYWPDYEYTMMGCLEQHRICVSGSPSICTRYGTISDAMFEIMYQKPRLPADQETIYDELRAIHEYGDLGSVHHFLTIRGASAMRPTIDNSVLGPFEFINSRQQWIRNVKAWFETSLLDYRLYLLANLAEDGRFGGLKKGRVRENLCGHVLFLDGDFTNINFLGLIITLVFIVIITGCSHAERLTKATTHTKEFFYKVFETLSAKTKAISREIKTAIRDAFLYRVLRTLSAITFNNARSTPELGPGQTLTHESELERSRG</sequence>
<keyword evidence="1" id="KW-0812">Transmembrane</keyword>
<feature type="transmembrane region" description="Helical" evidence="1">
    <location>
        <begin position="112"/>
        <end position="136"/>
    </location>
</feature>
<evidence type="ECO:0000313" key="2">
    <source>
        <dbReference type="EMBL" id="KAF4332665.1"/>
    </source>
</evidence>
<name>A0A9P5DRH3_9HYPO</name>
<keyword evidence="1" id="KW-1133">Transmembrane helix</keyword>
<protein>
    <submittedName>
        <fullName evidence="2">Uncharacterized protein</fullName>
    </submittedName>
</protein>
<keyword evidence="1" id="KW-0472">Membrane</keyword>
<feature type="transmembrane region" description="Helical" evidence="1">
    <location>
        <begin position="530"/>
        <end position="548"/>
    </location>
</feature>
<reference evidence="2" key="2">
    <citation type="submission" date="2020-02" db="EMBL/GenBank/DDBJ databases">
        <title>Identification and distribution of gene clusters putatively required for synthesis of sphingolipid metabolism inhibitors in phylogenetically diverse species of the filamentous fungus Fusarium.</title>
        <authorList>
            <person name="Kim H.-S."/>
            <person name="Busman M."/>
            <person name="Brown D.W."/>
            <person name="Divon H."/>
            <person name="Uhlig S."/>
            <person name="Proctor R.H."/>
        </authorList>
    </citation>
    <scope>NUCLEOTIDE SEQUENCE</scope>
    <source>
        <strain evidence="2">NRRL 25174</strain>
    </source>
</reference>
<gene>
    <name evidence="2" type="ORF">FBEOM_13536</name>
</gene>
<keyword evidence="3" id="KW-1185">Reference proteome</keyword>
<dbReference type="OrthoDB" id="3540210at2759"/>